<proteinExistence type="predicted"/>
<organism evidence="3 4">
    <name type="scientific">Paramuricea clavata</name>
    <name type="common">Red gorgonian</name>
    <name type="synonym">Violescent sea-whip</name>
    <dbReference type="NCBI Taxonomy" id="317549"/>
    <lineage>
        <taxon>Eukaryota</taxon>
        <taxon>Metazoa</taxon>
        <taxon>Cnidaria</taxon>
        <taxon>Anthozoa</taxon>
        <taxon>Octocorallia</taxon>
        <taxon>Malacalcyonacea</taxon>
        <taxon>Plexauridae</taxon>
        <taxon>Paramuricea</taxon>
    </lineage>
</organism>
<evidence type="ECO:0000313" key="3">
    <source>
        <dbReference type="EMBL" id="CAB4003955.1"/>
    </source>
</evidence>
<evidence type="ECO:0000313" key="4">
    <source>
        <dbReference type="Proteomes" id="UP001152795"/>
    </source>
</evidence>
<dbReference type="EMBL" id="CACRXK020004770">
    <property type="protein sequence ID" value="CAB4003955.1"/>
    <property type="molecule type" value="Genomic_DNA"/>
</dbReference>
<keyword evidence="1" id="KW-0175">Coiled coil</keyword>
<feature type="compositionally biased region" description="Basic and acidic residues" evidence="2">
    <location>
        <begin position="31"/>
        <end position="50"/>
    </location>
</feature>
<feature type="coiled-coil region" evidence="1">
    <location>
        <begin position="92"/>
        <end position="119"/>
    </location>
</feature>
<sequence>MVVHHDQLKCSYIPFEEGELVCPSREVVERGADQHTCQRVERKNRSAERQPKRKIKKTKEEQKKKAKKGRVTTASAMIDLTEKLAGMQNSQMEMMEKAQKHAEDLLVKLEADQRKLNEEGHRRDQEFS</sequence>
<reference evidence="3" key="1">
    <citation type="submission" date="2020-04" db="EMBL/GenBank/DDBJ databases">
        <authorList>
            <person name="Alioto T."/>
            <person name="Alioto T."/>
            <person name="Gomez Garrido J."/>
        </authorList>
    </citation>
    <scope>NUCLEOTIDE SEQUENCE</scope>
    <source>
        <strain evidence="3">A484AB</strain>
    </source>
</reference>
<dbReference type="Proteomes" id="UP001152795">
    <property type="component" value="Unassembled WGS sequence"/>
</dbReference>
<accession>A0A7D9I966</accession>
<dbReference type="AlphaFoldDB" id="A0A7D9I966"/>
<evidence type="ECO:0000256" key="2">
    <source>
        <dbReference type="SAM" id="MobiDB-lite"/>
    </source>
</evidence>
<keyword evidence="4" id="KW-1185">Reference proteome</keyword>
<protein>
    <submittedName>
        <fullName evidence="3">Uncharacterized protein</fullName>
    </submittedName>
</protein>
<gene>
    <name evidence="3" type="ORF">PACLA_8A021029</name>
</gene>
<comment type="caution">
    <text evidence="3">The sequence shown here is derived from an EMBL/GenBank/DDBJ whole genome shotgun (WGS) entry which is preliminary data.</text>
</comment>
<name>A0A7D9I966_PARCT</name>
<evidence type="ECO:0000256" key="1">
    <source>
        <dbReference type="SAM" id="Coils"/>
    </source>
</evidence>
<feature type="region of interest" description="Disordered" evidence="2">
    <location>
        <begin position="31"/>
        <end position="72"/>
    </location>
</feature>